<evidence type="ECO:0000259" key="5">
    <source>
        <dbReference type="PROSITE" id="PS50893"/>
    </source>
</evidence>
<evidence type="ECO:0000256" key="1">
    <source>
        <dbReference type="ARBA" id="ARBA00005417"/>
    </source>
</evidence>
<gene>
    <name evidence="6" type="ORF">J2Z66_001642</name>
</gene>
<protein>
    <submittedName>
        <fullName evidence="6">ABC-2 type transport system ATP-binding protein</fullName>
    </submittedName>
</protein>
<comment type="caution">
    <text evidence="6">The sequence shown here is derived from an EMBL/GenBank/DDBJ whole genome shotgun (WGS) entry which is preliminary data.</text>
</comment>
<dbReference type="GO" id="GO:0005524">
    <property type="term" value="F:ATP binding"/>
    <property type="evidence" value="ECO:0007669"/>
    <property type="project" value="UniProtKB-KW"/>
</dbReference>
<keyword evidence="4 6" id="KW-0067">ATP-binding</keyword>
<dbReference type="PANTHER" id="PTHR43335:SF11">
    <property type="entry name" value="ABC TRANSPORTER RELATED"/>
    <property type="match status" value="1"/>
</dbReference>
<accession>A0ABS4ITZ0</accession>
<dbReference type="InterPro" id="IPR003439">
    <property type="entry name" value="ABC_transporter-like_ATP-bd"/>
</dbReference>
<dbReference type="CDD" id="cd03230">
    <property type="entry name" value="ABC_DR_subfamily_A"/>
    <property type="match status" value="1"/>
</dbReference>
<dbReference type="PANTHER" id="PTHR43335">
    <property type="entry name" value="ABC TRANSPORTER, ATP-BINDING PROTEIN"/>
    <property type="match status" value="1"/>
</dbReference>
<evidence type="ECO:0000313" key="7">
    <source>
        <dbReference type="Proteomes" id="UP001519287"/>
    </source>
</evidence>
<dbReference type="PROSITE" id="PS50893">
    <property type="entry name" value="ABC_TRANSPORTER_2"/>
    <property type="match status" value="1"/>
</dbReference>
<dbReference type="EMBL" id="JAGGLB010000003">
    <property type="protein sequence ID" value="MBP1990044.1"/>
    <property type="molecule type" value="Genomic_DNA"/>
</dbReference>
<dbReference type="Pfam" id="PF13732">
    <property type="entry name" value="DrrA1-3_C"/>
    <property type="match status" value="1"/>
</dbReference>
<sequence>MNLLEAKKLQKKYGEQNVIQGIDLQINEGECTALLGPNGAGKTTIIKMLIGIVQPTSGEILLQGKSNQEMKHIVGYLPQHPTFYSWMTGKELLAFMGGLSEIPKPTLAKRIPELLELVGLSKDGHKPIGTYSGGMKQRLGIAQAIIHEPKFLIMDEPVSALDPQGRRDMLELLKVIKEKTTILFSTHILYDAEELCNKICILHQGKLLVSDSMDQLMIKHQQPVFIIKAPQNKEWLNIVSSGELVQEIEQAGNMTKVHVKDIDRGREWLLETIRQTNLPVQKFELVQENLEDIFLRMVKQA</sequence>
<evidence type="ECO:0000256" key="2">
    <source>
        <dbReference type="ARBA" id="ARBA00022448"/>
    </source>
</evidence>
<dbReference type="InterPro" id="IPR017871">
    <property type="entry name" value="ABC_transporter-like_CS"/>
</dbReference>
<keyword evidence="2" id="KW-0813">Transport</keyword>
<dbReference type="InterPro" id="IPR025302">
    <property type="entry name" value="DrrA1/2-like_C"/>
</dbReference>
<keyword evidence="3" id="KW-0547">Nucleotide-binding</keyword>
<feature type="domain" description="ABC transporter" evidence="5">
    <location>
        <begin position="4"/>
        <end position="229"/>
    </location>
</feature>
<dbReference type="InterPro" id="IPR003593">
    <property type="entry name" value="AAA+_ATPase"/>
</dbReference>
<dbReference type="Pfam" id="PF00005">
    <property type="entry name" value="ABC_tran"/>
    <property type="match status" value="1"/>
</dbReference>
<dbReference type="PROSITE" id="PS00211">
    <property type="entry name" value="ABC_TRANSPORTER_1"/>
    <property type="match status" value="1"/>
</dbReference>
<reference evidence="6 7" key="1">
    <citation type="submission" date="2021-03" db="EMBL/GenBank/DDBJ databases">
        <title>Genomic Encyclopedia of Type Strains, Phase IV (KMG-IV): sequencing the most valuable type-strain genomes for metagenomic binning, comparative biology and taxonomic classification.</title>
        <authorList>
            <person name="Goeker M."/>
        </authorList>
    </citation>
    <scope>NUCLEOTIDE SEQUENCE [LARGE SCALE GENOMIC DNA]</scope>
    <source>
        <strain evidence="6 7">DSM 26048</strain>
    </source>
</reference>
<dbReference type="SUPFAM" id="SSF52540">
    <property type="entry name" value="P-loop containing nucleoside triphosphate hydrolases"/>
    <property type="match status" value="1"/>
</dbReference>
<evidence type="ECO:0000313" key="6">
    <source>
        <dbReference type="EMBL" id="MBP1990044.1"/>
    </source>
</evidence>
<dbReference type="InterPro" id="IPR027417">
    <property type="entry name" value="P-loop_NTPase"/>
</dbReference>
<evidence type="ECO:0000256" key="3">
    <source>
        <dbReference type="ARBA" id="ARBA00022741"/>
    </source>
</evidence>
<evidence type="ECO:0000256" key="4">
    <source>
        <dbReference type="ARBA" id="ARBA00022840"/>
    </source>
</evidence>
<dbReference type="Gene3D" id="3.40.50.300">
    <property type="entry name" value="P-loop containing nucleotide triphosphate hydrolases"/>
    <property type="match status" value="1"/>
</dbReference>
<organism evidence="6 7">
    <name type="scientific">Paenibacillus eucommiae</name>
    <dbReference type="NCBI Taxonomy" id="1355755"/>
    <lineage>
        <taxon>Bacteria</taxon>
        <taxon>Bacillati</taxon>
        <taxon>Bacillota</taxon>
        <taxon>Bacilli</taxon>
        <taxon>Bacillales</taxon>
        <taxon>Paenibacillaceae</taxon>
        <taxon>Paenibacillus</taxon>
    </lineage>
</organism>
<proteinExistence type="inferred from homology"/>
<comment type="similarity">
    <text evidence="1">Belongs to the ABC transporter superfamily.</text>
</comment>
<name>A0ABS4ITZ0_9BACL</name>
<dbReference type="Proteomes" id="UP001519287">
    <property type="component" value="Unassembled WGS sequence"/>
</dbReference>
<dbReference type="SMART" id="SM00382">
    <property type="entry name" value="AAA"/>
    <property type="match status" value="1"/>
</dbReference>
<dbReference type="RefSeq" id="WP_209970801.1">
    <property type="nucleotide sequence ID" value="NZ_JAGGLB010000003.1"/>
</dbReference>
<keyword evidence="7" id="KW-1185">Reference proteome</keyword>